<evidence type="ECO:0000256" key="1">
    <source>
        <dbReference type="SAM" id="MobiDB-lite"/>
    </source>
</evidence>
<feature type="region of interest" description="Disordered" evidence="1">
    <location>
        <begin position="352"/>
        <end position="417"/>
    </location>
</feature>
<dbReference type="AlphaFoldDB" id="A0A0D3I2E3"/>
<sequence length="449" mass="47736">MSRITVREQADGKLVGWQPSTDPAHRGVRGVPPPLAGTVEGSCVTFPSVSAPEFLYRCLTVPHKLSADSSEGLATRSIGLGKAFVSFASLSTNFLTYAVSGIFYDRSLLRTALNVTLDVAGVRSCSSLANFALQTAGRLGFTHAEVAVKDSTVVPAAVSSMPAVVSDLFNSHCLVHVGVVSGGRVWNTFNPAMTEYVANRGVDKENDLEHASIAHVLARMLWRLVDSDEERTPMLRAMARVLHAPLSPVDSTSEVAQAEADEVLMLSMKRSSSYVHGLSSLGVPMEEAPDESVVVPHRYVVRLVRVKDAASGCDALIYVGVDVPAGADGRGIFQFESGGCLGRRKRALADSATYSHGSESPSVSETGAAEALDEPPQAQPEMVRRSSSSTSSARSAVVREGAIRHQRKRCRAASPPALSSVSEEELLTVLDSEEAADRSLVSQMLAMIG</sequence>
<dbReference type="RefSeq" id="XP_005757857.1">
    <property type="nucleotide sequence ID" value="XM_005757800.1"/>
</dbReference>
<dbReference type="KEGG" id="ehx:EMIHUDRAFT_441323"/>
<dbReference type="PaxDb" id="2903-EOD05428"/>
<dbReference type="Proteomes" id="UP000013827">
    <property type="component" value="Unassembled WGS sequence"/>
</dbReference>
<reference evidence="2" key="2">
    <citation type="submission" date="2024-10" db="UniProtKB">
        <authorList>
            <consortium name="EnsemblProtists"/>
        </authorList>
    </citation>
    <scope>IDENTIFICATION</scope>
</reference>
<accession>A0A0D3I2E3</accession>
<dbReference type="HOGENOM" id="CLU_610362_0_0_1"/>
<dbReference type="GeneID" id="17279383"/>
<organism evidence="2 3">
    <name type="scientific">Emiliania huxleyi (strain CCMP1516)</name>
    <dbReference type="NCBI Taxonomy" id="280463"/>
    <lineage>
        <taxon>Eukaryota</taxon>
        <taxon>Haptista</taxon>
        <taxon>Haptophyta</taxon>
        <taxon>Prymnesiophyceae</taxon>
        <taxon>Isochrysidales</taxon>
        <taxon>Noelaerhabdaceae</taxon>
        <taxon>Emiliania</taxon>
    </lineage>
</organism>
<keyword evidence="3" id="KW-1185">Reference proteome</keyword>
<feature type="compositionally biased region" description="Polar residues" evidence="1">
    <location>
        <begin position="352"/>
        <end position="365"/>
    </location>
</feature>
<evidence type="ECO:0000313" key="3">
    <source>
        <dbReference type="Proteomes" id="UP000013827"/>
    </source>
</evidence>
<dbReference type="EnsemblProtists" id="EOD05428">
    <property type="protein sequence ID" value="EOD05428"/>
    <property type="gene ID" value="EMIHUDRAFT_433197"/>
</dbReference>
<dbReference type="RefSeq" id="XP_005786542.1">
    <property type="nucleotide sequence ID" value="XM_005786485.1"/>
</dbReference>
<proteinExistence type="predicted"/>
<reference evidence="3" key="1">
    <citation type="journal article" date="2013" name="Nature">
        <title>Pan genome of the phytoplankton Emiliania underpins its global distribution.</title>
        <authorList>
            <person name="Read B.A."/>
            <person name="Kegel J."/>
            <person name="Klute M.J."/>
            <person name="Kuo A."/>
            <person name="Lefebvre S.C."/>
            <person name="Maumus F."/>
            <person name="Mayer C."/>
            <person name="Miller J."/>
            <person name="Monier A."/>
            <person name="Salamov A."/>
            <person name="Young J."/>
            <person name="Aguilar M."/>
            <person name="Claverie J.M."/>
            <person name="Frickenhaus S."/>
            <person name="Gonzalez K."/>
            <person name="Herman E.K."/>
            <person name="Lin Y.C."/>
            <person name="Napier J."/>
            <person name="Ogata H."/>
            <person name="Sarno A.F."/>
            <person name="Shmutz J."/>
            <person name="Schroeder D."/>
            <person name="de Vargas C."/>
            <person name="Verret F."/>
            <person name="von Dassow P."/>
            <person name="Valentin K."/>
            <person name="Van de Peer Y."/>
            <person name="Wheeler G."/>
            <person name="Dacks J.B."/>
            <person name="Delwiche C.F."/>
            <person name="Dyhrman S.T."/>
            <person name="Glockner G."/>
            <person name="John U."/>
            <person name="Richards T."/>
            <person name="Worden A.Z."/>
            <person name="Zhang X."/>
            <person name="Grigoriev I.V."/>
            <person name="Allen A.E."/>
            <person name="Bidle K."/>
            <person name="Borodovsky M."/>
            <person name="Bowler C."/>
            <person name="Brownlee C."/>
            <person name="Cock J.M."/>
            <person name="Elias M."/>
            <person name="Gladyshev V.N."/>
            <person name="Groth M."/>
            <person name="Guda C."/>
            <person name="Hadaegh A."/>
            <person name="Iglesias-Rodriguez M.D."/>
            <person name="Jenkins J."/>
            <person name="Jones B.M."/>
            <person name="Lawson T."/>
            <person name="Leese F."/>
            <person name="Lindquist E."/>
            <person name="Lobanov A."/>
            <person name="Lomsadze A."/>
            <person name="Malik S.B."/>
            <person name="Marsh M.E."/>
            <person name="Mackinder L."/>
            <person name="Mock T."/>
            <person name="Mueller-Roeber B."/>
            <person name="Pagarete A."/>
            <person name="Parker M."/>
            <person name="Probert I."/>
            <person name="Quesneville H."/>
            <person name="Raines C."/>
            <person name="Rensing S.A."/>
            <person name="Riano-Pachon D.M."/>
            <person name="Richier S."/>
            <person name="Rokitta S."/>
            <person name="Shiraiwa Y."/>
            <person name="Soanes D.M."/>
            <person name="van der Giezen M."/>
            <person name="Wahlund T.M."/>
            <person name="Williams B."/>
            <person name="Wilson W."/>
            <person name="Wolfe G."/>
            <person name="Wurch L.L."/>
        </authorList>
    </citation>
    <scope>NUCLEOTIDE SEQUENCE</scope>
</reference>
<dbReference type="EnsemblProtists" id="EOD34113">
    <property type="protein sequence ID" value="EOD34113"/>
    <property type="gene ID" value="EMIHUDRAFT_441323"/>
</dbReference>
<dbReference type="KEGG" id="ehx:EMIHUDRAFT_433197"/>
<evidence type="ECO:0000313" key="2">
    <source>
        <dbReference type="EnsemblProtists" id="EOD05428"/>
    </source>
</evidence>
<feature type="compositionally biased region" description="Low complexity" evidence="1">
    <location>
        <begin position="385"/>
        <end position="399"/>
    </location>
</feature>
<dbReference type="GeneID" id="17251519"/>
<protein>
    <submittedName>
        <fullName evidence="2">Uncharacterized protein</fullName>
    </submittedName>
</protein>
<name>A0A0D3I2E3_EMIH1</name>